<feature type="region of interest" description="Disordered" evidence="1">
    <location>
        <begin position="98"/>
        <end position="154"/>
    </location>
</feature>
<dbReference type="AlphaFoldDB" id="A0A835SIH0"/>
<comment type="caution">
    <text evidence="2">The sequence shown here is derived from an EMBL/GenBank/DDBJ whole genome shotgun (WGS) entry which is preliminary data.</text>
</comment>
<dbReference type="OrthoDB" id="555110at2759"/>
<organism evidence="2 3">
    <name type="scientific">Chlamydomonas incerta</name>
    <dbReference type="NCBI Taxonomy" id="51695"/>
    <lineage>
        <taxon>Eukaryota</taxon>
        <taxon>Viridiplantae</taxon>
        <taxon>Chlorophyta</taxon>
        <taxon>core chlorophytes</taxon>
        <taxon>Chlorophyceae</taxon>
        <taxon>CS clade</taxon>
        <taxon>Chlamydomonadales</taxon>
        <taxon>Chlamydomonadaceae</taxon>
        <taxon>Chlamydomonas</taxon>
    </lineage>
</organism>
<reference evidence="2" key="1">
    <citation type="journal article" date="2020" name="bioRxiv">
        <title>Comparative genomics of Chlamydomonas.</title>
        <authorList>
            <person name="Craig R.J."/>
            <person name="Hasan A.R."/>
            <person name="Ness R.W."/>
            <person name="Keightley P.D."/>
        </authorList>
    </citation>
    <scope>NUCLEOTIDE SEQUENCE</scope>
    <source>
        <strain evidence="2">SAG 7.73</strain>
    </source>
</reference>
<proteinExistence type="predicted"/>
<name>A0A835SIH0_CHLIN</name>
<feature type="compositionally biased region" description="Low complexity" evidence="1">
    <location>
        <begin position="109"/>
        <end position="124"/>
    </location>
</feature>
<evidence type="ECO:0000313" key="2">
    <source>
        <dbReference type="EMBL" id="KAG2427777.1"/>
    </source>
</evidence>
<evidence type="ECO:0000256" key="1">
    <source>
        <dbReference type="SAM" id="MobiDB-lite"/>
    </source>
</evidence>
<dbReference type="EMBL" id="JAEHOC010000038">
    <property type="protein sequence ID" value="KAG2427777.1"/>
    <property type="molecule type" value="Genomic_DNA"/>
</dbReference>
<sequence>MASALALTPDGLLKADWFIRVLDHRCNSLGSKAGFERDHGAHARQDAKVGLRWFHALQGNVLDHGSIPEHKQVLDAYPPRLAAFHSSGRISEALTRTYDSSPMPRRSKAQGAPAAARPRAQLQPHSGPVHLGKQLLGRSAAAAQPRYMGRMGRM</sequence>
<accession>A0A835SIH0</accession>
<dbReference type="Proteomes" id="UP000650467">
    <property type="component" value="Unassembled WGS sequence"/>
</dbReference>
<gene>
    <name evidence="2" type="ORF">HXX76_012102</name>
</gene>
<keyword evidence="3" id="KW-1185">Reference proteome</keyword>
<evidence type="ECO:0000313" key="3">
    <source>
        <dbReference type="Proteomes" id="UP000650467"/>
    </source>
</evidence>
<protein>
    <submittedName>
        <fullName evidence="2">Uncharacterized protein</fullName>
    </submittedName>
</protein>